<sequence>MSDITSSSTYSVGNQSYSNKGLSSLVSGMDTDSMVKKLLSGTQSKIDKQQQSKQVLEWKQDMYRDVITSINKFQSTYFGSSAKTDFTNSDFFNSMVSTVTSGSDCVKITGSSPDASTGNMTVEVTALASAAKIAGSGNLSKNFVSGEIKATDLTKFEPRKVTFTVAKTSGTPENISIDLSGVSNTTDMVNRLNQSLNSKGVSVQLSTSGTLSFITDNKDTSVKVDNTSSTETGLSTLGLNSTSASTTSDTLNSQILYGSSTPDATVGNTFNITLNGVSKQITIDPTADTSGNITQDAVKKALAQSIASAYGGTVDDATHNVSGGYINLTFDGDSFKLSAKDEDGNDSNGIQTSSQFTVTGMKAANIGIAPGTSSRVDSFSTLKEIVTNGGTDGTAGDLYKFTINGQEFSFTGSDTLYTVMNAVNNSSAGVKMSYSSLSDTFQMEATSTGANYNISIQQTAGNLFTKLLGKRQETANGLSVYQNASEVKYYNDPTTNKWYSDSSKTTEVVIDQSTLNKVLTDTVAAGSSAGSDALGTTKIEGNTSLLSGTMSSASFKLNVNGKDYSFNVPTKTDGSTYSVSSIISTINEGLKTQFDSTGSVANISIDASTGNLLINNGSIVKFAQSTVATNKSDKVKSAQDTDLAYRLGFSVSGKTNIATASTTVDQLSETVQNALKAANGSITNNTVLYSPNSADTTVASLLHLDFDTNANRFIGTASNLSAQSTLFKSVNAAYLGTGAKASTTGADSVGTAGSDAQAKVNGTTITRSSNSFTIDGVSMELTKKTAAGSPATISTSRDSDTIVKSVKQFVDDYNTLVKALRDQTDSDATYRKYAPLTDAQKAEMKDSEITSWEKNAKTGLLRNDDDILSFLNDMRSALYTKPTNSNYAMYDIGIETEEYSSGSSSLGTLTFDETAFRKALSDDPQSVANLFTDKESGVASQLSSICDATAKVSLSSPGSLVQLAGVTTKSWSTKNNDIYNQIKDIDDKITDLKAKYEDERTRYWNKFNSMEAILSNYNSQSSWLTSQFSS</sequence>
<proteinExistence type="inferred from homology"/>
<evidence type="ECO:0000256" key="6">
    <source>
        <dbReference type="ARBA" id="ARBA00033074"/>
    </source>
</evidence>
<reference evidence="11 12" key="1">
    <citation type="submission" date="2020-08" db="EMBL/GenBank/DDBJ databases">
        <authorList>
            <person name="Ren C."/>
            <person name="Gu Y."/>
            <person name="Xu Y."/>
        </authorList>
    </citation>
    <scope>NUCLEOTIDE SEQUENCE [LARGE SCALE GENOMIC DNA]</scope>
    <source>
        <strain evidence="11 12">LBM18003</strain>
    </source>
</reference>
<dbReference type="RefSeq" id="WP_212506090.1">
    <property type="nucleotide sequence ID" value="NZ_CP060696.1"/>
</dbReference>
<evidence type="ECO:0000256" key="7">
    <source>
        <dbReference type="ARBA" id="ARBA00033192"/>
    </source>
</evidence>
<keyword evidence="5" id="KW-0975">Bacterial flagellum</keyword>
<evidence type="ECO:0000256" key="3">
    <source>
        <dbReference type="ARBA" id="ARBA00011255"/>
    </source>
</evidence>
<feature type="domain" description="Flagellar hook-associated protein 2 C-terminal" evidence="10">
    <location>
        <begin position="753"/>
        <end position="1019"/>
    </location>
</feature>
<evidence type="ECO:0000256" key="2">
    <source>
        <dbReference type="ARBA" id="ARBA00009764"/>
    </source>
</evidence>
<evidence type="ECO:0000256" key="1">
    <source>
        <dbReference type="ARBA" id="ARBA00004365"/>
    </source>
</evidence>
<dbReference type="PANTHER" id="PTHR30288">
    <property type="entry name" value="FLAGELLAR CAP/ASSEMBLY PROTEIN FLID"/>
    <property type="match status" value="1"/>
</dbReference>
<organism evidence="11 12">
    <name type="scientific">Caproicibacterium amylolyticum</name>
    <dbReference type="NCBI Taxonomy" id="2766537"/>
    <lineage>
        <taxon>Bacteria</taxon>
        <taxon>Bacillati</taxon>
        <taxon>Bacillota</taxon>
        <taxon>Clostridia</taxon>
        <taxon>Eubacteriales</taxon>
        <taxon>Oscillospiraceae</taxon>
        <taxon>Caproicibacterium</taxon>
    </lineage>
</organism>
<comment type="subcellular location">
    <subcellularLocation>
        <location evidence="1">Bacterial flagellum</location>
    </subcellularLocation>
</comment>
<evidence type="ECO:0000313" key="12">
    <source>
        <dbReference type="Proteomes" id="UP000516046"/>
    </source>
</evidence>
<dbReference type="GO" id="GO:0009421">
    <property type="term" value="C:bacterial-type flagellum filament cap"/>
    <property type="evidence" value="ECO:0007669"/>
    <property type="project" value="InterPro"/>
</dbReference>
<name>A0A7G9WEB1_9FIRM</name>
<keyword evidence="11" id="KW-0282">Flagellum</keyword>
<dbReference type="InterPro" id="IPR003481">
    <property type="entry name" value="FliD_N"/>
</dbReference>
<feature type="domain" description="Flagellar hook-associated protein 2 N-terminal" evidence="9">
    <location>
        <begin position="27"/>
        <end position="130"/>
    </location>
</feature>
<dbReference type="InterPro" id="IPR010809">
    <property type="entry name" value="FliD_C"/>
</dbReference>
<evidence type="ECO:0000313" key="11">
    <source>
        <dbReference type="EMBL" id="QNO17023.1"/>
    </source>
</evidence>
<dbReference type="PANTHER" id="PTHR30288:SF0">
    <property type="entry name" value="FLAGELLAR HOOK-ASSOCIATED PROTEIN 2"/>
    <property type="match status" value="1"/>
</dbReference>
<gene>
    <name evidence="11" type="primary">fliD</name>
    <name evidence="11" type="ORF">H6X83_08610</name>
</gene>
<evidence type="ECO:0000256" key="4">
    <source>
        <dbReference type="ARBA" id="ARBA00023054"/>
    </source>
</evidence>
<dbReference type="EMBL" id="CP060696">
    <property type="protein sequence ID" value="QNO17023.1"/>
    <property type="molecule type" value="Genomic_DNA"/>
</dbReference>
<dbReference type="Proteomes" id="UP000516046">
    <property type="component" value="Chromosome"/>
</dbReference>
<evidence type="ECO:0000259" key="10">
    <source>
        <dbReference type="Pfam" id="PF07195"/>
    </source>
</evidence>
<feature type="coiled-coil region" evidence="8">
    <location>
        <begin position="975"/>
        <end position="1002"/>
    </location>
</feature>
<dbReference type="Pfam" id="PF07195">
    <property type="entry name" value="FliD_C"/>
    <property type="match status" value="1"/>
</dbReference>
<dbReference type="GO" id="GO:0009424">
    <property type="term" value="C:bacterial-type flagellum hook"/>
    <property type="evidence" value="ECO:0007669"/>
    <property type="project" value="InterPro"/>
</dbReference>
<dbReference type="GO" id="GO:0071973">
    <property type="term" value="P:bacterial-type flagellum-dependent cell motility"/>
    <property type="evidence" value="ECO:0007669"/>
    <property type="project" value="TreeGrafter"/>
</dbReference>
<dbReference type="Pfam" id="PF02465">
    <property type="entry name" value="FliD_N"/>
    <property type="match status" value="1"/>
</dbReference>
<evidence type="ECO:0000259" key="9">
    <source>
        <dbReference type="Pfam" id="PF02465"/>
    </source>
</evidence>
<comment type="subunit">
    <text evidence="3">Homopentamer.</text>
</comment>
<comment type="similarity">
    <text evidence="2">Belongs to the FliD family.</text>
</comment>
<dbReference type="KEGG" id="caml:H6X83_08610"/>
<dbReference type="AlphaFoldDB" id="A0A7G9WEB1"/>
<keyword evidence="12" id="KW-1185">Reference proteome</keyword>
<dbReference type="GO" id="GO:0007155">
    <property type="term" value="P:cell adhesion"/>
    <property type="evidence" value="ECO:0007669"/>
    <property type="project" value="InterPro"/>
</dbReference>
<evidence type="ECO:0000256" key="8">
    <source>
        <dbReference type="SAM" id="Coils"/>
    </source>
</evidence>
<keyword evidence="11" id="KW-0966">Cell projection</keyword>
<dbReference type="InterPro" id="IPR040026">
    <property type="entry name" value="FliD"/>
</dbReference>
<evidence type="ECO:0000256" key="5">
    <source>
        <dbReference type="ARBA" id="ARBA00023143"/>
    </source>
</evidence>
<accession>A0A7G9WEB1</accession>
<keyword evidence="4 8" id="KW-0175">Coiled coil</keyword>
<keyword evidence="11" id="KW-0969">Cilium</keyword>
<protein>
    <recommendedName>
        <fullName evidence="7">Filament cap protein</fullName>
    </recommendedName>
    <alternativeName>
        <fullName evidence="6">Flagellar cap protein</fullName>
    </alternativeName>
</protein>